<dbReference type="GeneID" id="8682550"/>
<dbReference type="RefSeq" id="WP_012901616.1">
    <property type="nucleotide sequence ID" value="NC_013665.1"/>
</dbReference>
<evidence type="ECO:0000259" key="1">
    <source>
        <dbReference type="Pfam" id="PF01979"/>
    </source>
</evidence>
<dbReference type="Proteomes" id="UP000001882">
    <property type="component" value="Chromosome"/>
</dbReference>
<dbReference type="SUPFAM" id="SSF51338">
    <property type="entry name" value="Composite domain of metallo-dependent hydrolases"/>
    <property type="match status" value="1"/>
</dbReference>
<dbReference type="PANTHER" id="PTHR43794">
    <property type="entry name" value="AMINOHYDROLASE SSNA-RELATED"/>
    <property type="match status" value="1"/>
</dbReference>
<dbReference type="OrthoDB" id="42910at2157"/>
<reference evidence="2 3" key="1">
    <citation type="journal article" date="2007" name="Appl. Environ. Microbiol.">
        <title>Isolation of key methanogens for global methane emission from rice paddy fields: a novel isolate affiliated with the clone cluster rice cluster I.</title>
        <authorList>
            <person name="Sakai S."/>
            <person name="Imachi H."/>
            <person name="Sekiguchi Y."/>
            <person name="Ohashi A."/>
            <person name="Harada H."/>
            <person name="Kamagata Y."/>
        </authorList>
    </citation>
    <scope>NUCLEOTIDE SEQUENCE [LARGE SCALE GENOMIC DNA]</scope>
    <source>
        <strain evidence="3">DSM 17711 / JCM 13418 / NBRC 101707 / SANAE</strain>
    </source>
</reference>
<dbReference type="InterPro" id="IPR006680">
    <property type="entry name" value="Amidohydro-rel"/>
</dbReference>
<name>D1Z2M4_METPS</name>
<dbReference type="KEGG" id="mpd:MCP_2874"/>
<evidence type="ECO:0000313" key="2">
    <source>
        <dbReference type="EMBL" id="BAI62946.1"/>
    </source>
</evidence>
<dbReference type="InterPro" id="IPR011059">
    <property type="entry name" value="Metal-dep_hydrolase_composite"/>
</dbReference>
<sequence length="361" mass="38786">MSGEYVVSGTILYGDEFEAREGYVVVSGPKIREVGFERCDSDIRGLICPAFVNAHTHLGDAIVKDPPFMPLVDLVAPPDGLKHRVLNAASPAEVAEGIRSSLGVMGRTGTCHCVDFRENGAAGARLLKRIAGPRATVLGRPAPGDTIESVLAEADGTGISSTRDLPPGAAEDIAEKTKKTGKIIGIHAGELNRDDIDTAIDIMPGFLVHMTHAAAKDMKRAADNGIPVVTCPRSNAITGAGLPPLKEMREAGATLALGTDNVMLNSPDMFREMEWADKLFLHDDEFVLRMATLNGAKIARLNKGSILPGKDADFLVFDLKSDTFKSSQNLLSTVVRRAGPDDIGYFIYEGKAWRNNYSRRS</sequence>
<feature type="domain" description="Amidohydrolase-related" evidence="1">
    <location>
        <begin position="47"/>
        <end position="331"/>
    </location>
</feature>
<dbReference type="STRING" id="304371.MCP_2874"/>
<reference evidence="2 3" key="2">
    <citation type="journal article" date="2008" name="Int. J. Syst. Evol. Microbiol.">
        <title>Methanocella paludicola gen. nov., sp. nov., a methane-producing archaeon, the first isolate of the lineage 'Rice Cluster I', and proposal of the new archaeal order Methanocellales ord. nov.</title>
        <authorList>
            <person name="Sakai S."/>
            <person name="Imachi H."/>
            <person name="Hanada S."/>
            <person name="Ohashi A."/>
            <person name="Harada H."/>
            <person name="Kamagata Y."/>
        </authorList>
    </citation>
    <scope>NUCLEOTIDE SEQUENCE [LARGE SCALE GENOMIC DNA]</scope>
    <source>
        <strain evidence="3">DSM 17711 / JCM 13418 / NBRC 101707 / SANAE</strain>
    </source>
</reference>
<dbReference type="InParanoid" id="D1Z2M4"/>
<gene>
    <name evidence="2" type="ordered locus">MCP_2874</name>
</gene>
<dbReference type="Gene3D" id="3.20.20.140">
    <property type="entry name" value="Metal-dependent hydrolases"/>
    <property type="match status" value="1"/>
</dbReference>
<dbReference type="eggNOG" id="arCOG00692">
    <property type="taxonomic scope" value="Archaea"/>
</dbReference>
<dbReference type="InterPro" id="IPR050287">
    <property type="entry name" value="MTA/SAH_deaminase"/>
</dbReference>
<keyword evidence="3" id="KW-1185">Reference proteome</keyword>
<protein>
    <submittedName>
        <fullName evidence="2">Amidohydrolase family protein</fullName>
    </submittedName>
</protein>
<dbReference type="EMBL" id="AP011532">
    <property type="protein sequence ID" value="BAI62946.1"/>
    <property type="molecule type" value="Genomic_DNA"/>
</dbReference>
<dbReference type="SUPFAM" id="SSF51556">
    <property type="entry name" value="Metallo-dependent hydrolases"/>
    <property type="match status" value="1"/>
</dbReference>
<dbReference type="PATRIC" id="fig|304371.9.peg.2943"/>
<dbReference type="AlphaFoldDB" id="D1Z2M4"/>
<dbReference type="PANTHER" id="PTHR43794:SF5">
    <property type="entry name" value="CHLOROHYDROLASE FAMILY PROTEIN"/>
    <property type="match status" value="1"/>
</dbReference>
<accession>D1Z2M4</accession>
<organism evidence="2 3">
    <name type="scientific">Methanocella paludicola (strain DSM 17711 / JCM 13418 / NBRC 101707 / SANAE)</name>
    <dbReference type="NCBI Taxonomy" id="304371"/>
    <lineage>
        <taxon>Archaea</taxon>
        <taxon>Methanobacteriati</taxon>
        <taxon>Methanobacteriota</taxon>
        <taxon>Stenosarchaea group</taxon>
        <taxon>Methanomicrobia</taxon>
        <taxon>Methanocellales</taxon>
        <taxon>Methanocellaceae</taxon>
        <taxon>Methanocella</taxon>
    </lineage>
</organism>
<dbReference type="InterPro" id="IPR032466">
    <property type="entry name" value="Metal_Hydrolase"/>
</dbReference>
<dbReference type="GO" id="GO:0016810">
    <property type="term" value="F:hydrolase activity, acting on carbon-nitrogen (but not peptide) bonds"/>
    <property type="evidence" value="ECO:0007669"/>
    <property type="project" value="InterPro"/>
</dbReference>
<dbReference type="FunCoup" id="D1Z2M4">
    <property type="interactions" value="1"/>
</dbReference>
<evidence type="ECO:0000313" key="3">
    <source>
        <dbReference type="Proteomes" id="UP000001882"/>
    </source>
</evidence>
<dbReference type="Pfam" id="PF01979">
    <property type="entry name" value="Amidohydro_1"/>
    <property type="match status" value="1"/>
</dbReference>
<proteinExistence type="predicted"/>
<reference evidence="3" key="3">
    <citation type="journal article" date="2011" name="PLoS ONE">
        <title>Genome sequence of a mesophilic hydrogenotrophic methanogen Methanocella paludicola, the first cultivated representative of the order Methanocellales.</title>
        <authorList>
            <person name="Sakai S."/>
            <person name="Takaki Y."/>
            <person name="Shimamura S."/>
            <person name="Sekine M."/>
            <person name="Tajima T."/>
            <person name="Kosugi H."/>
            <person name="Ichikawa N."/>
            <person name="Tasumi E."/>
            <person name="Hiraki A.T."/>
            <person name="Shimizu A."/>
            <person name="Kato Y."/>
            <person name="Nishiko R."/>
            <person name="Mori K."/>
            <person name="Fujita N."/>
            <person name="Imachi H."/>
            <person name="Takai K."/>
        </authorList>
    </citation>
    <scope>NUCLEOTIDE SEQUENCE [LARGE SCALE GENOMIC DNA]</scope>
    <source>
        <strain evidence="3">DSM 17711 / JCM 13418 / NBRC 101707 / SANAE</strain>
    </source>
</reference>